<dbReference type="GO" id="GO:0046872">
    <property type="term" value="F:metal ion binding"/>
    <property type="evidence" value="ECO:0007669"/>
    <property type="project" value="UniProtKB-KW"/>
</dbReference>
<dbReference type="GO" id="GO:0004747">
    <property type="term" value="F:ribokinase activity"/>
    <property type="evidence" value="ECO:0007669"/>
    <property type="project" value="UniProtKB-UniRule"/>
</dbReference>
<dbReference type="SUPFAM" id="SSF53613">
    <property type="entry name" value="Ribokinase-like"/>
    <property type="match status" value="1"/>
</dbReference>
<dbReference type="PRINTS" id="PR00990">
    <property type="entry name" value="RIBOKINASE"/>
</dbReference>
<feature type="binding site" evidence="12">
    <location>
        <begin position="254"/>
        <end position="255"/>
    </location>
    <ligand>
        <name>ATP</name>
        <dbReference type="ChEBI" id="CHEBI:30616"/>
    </ligand>
</feature>
<organism evidence="14 15">
    <name type="scientific">Hungatella hathewayi</name>
    <dbReference type="NCBI Taxonomy" id="154046"/>
    <lineage>
        <taxon>Bacteria</taxon>
        <taxon>Bacillati</taxon>
        <taxon>Bacillota</taxon>
        <taxon>Clostridia</taxon>
        <taxon>Lachnospirales</taxon>
        <taxon>Lachnospiraceae</taxon>
        <taxon>Hungatella</taxon>
    </lineage>
</organism>
<dbReference type="InterPro" id="IPR029056">
    <property type="entry name" value="Ribokinase-like"/>
</dbReference>
<dbReference type="AlphaFoldDB" id="A0A174J393"/>
<evidence type="ECO:0000256" key="10">
    <source>
        <dbReference type="ARBA" id="ARBA00022958"/>
    </source>
</evidence>
<evidence type="ECO:0000256" key="6">
    <source>
        <dbReference type="ARBA" id="ARBA00022741"/>
    </source>
</evidence>
<dbReference type="InterPro" id="IPR011611">
    <property type="entry name" value="PfkB_dom"/>
</dbReference>
<comment type="caution">
    <text evidence="12">Lacks conserved residue(s) required for the propagation of feature annotation.</text>
</comment>
<feature type="domain" description="Carbohydrate kinase PfkB" evidence="13">
    <location>
        <begin position="6"/>
        <end position="297"/>
    </location>
</feature>
<proteinExistence type="inferred from homology"/>
<evidence type="ECO:0000259" key="13">
    <source>
        <dbReference type="Pfam" id="PF00294"/>
    </source>
</evidence>
<dbReference type="GO" id="GO:0005829">
    <property type="term" value="C:cytosol"/>
    <property type="evidence" value="ECO:0007669"/>
    <property type="project" value="TreeGrafter"/>
</dbReference>
<keyword evidence="4 12" id="KW-0808">Transferase</keyword>
<dbReference type="EMBL" id="CYZE01000014">
    <property type="protein sequence ID" value="CUO94194.1"/>
    <property type="molecule type" value="Genomic_DNA"/>
</dbReference>
<dbReference type="Pfam" id="PF00294">
    <property type="entry name" value="PfkB"/>
    <property type="match status" value="1"/>
</dbReference>
<evidence type="ECO:0000256" key="3">
    <source>
        <dbReference type="ARBA" id="ARBA00016943"/>
    </source>
</evidence>
<accession>A0A174J393</accession>
<feature type="binding site" evidence="12">
    <location>
        <position position="288"/>
    </location>
    <ligand>
        <name>K(+)</name>
        <dbReference type="ChEBI" id="CHEBI:29103"/>
    </ligand>
</feature>
<dbReference type="GO" id="GO:0019303">
    <property type="term" value="P:D-ribose catabolic process"/>
    <property type="evidence" value="ECO:0007669"/>
    <property type="project" value="UniProtKB-UniRule"/>
</dbReference>
<comment type="subcellular location">
    <subcellularLocation>
        <location evidence="12">Cytoplasm</location>
    </subcellularLocation>
</comment>
<feature type="binding site" evidence="12">
    <location>
        <begin position="12"/>
        <end position="14"/>
    </location>
    <ligand>
        <name>substrate</name>
    </ligand>
</feature>
<keyword evidence="6 12" id="KW-0547">Nucleotide-binding</keyword>
<sequence>MGRRTLVFGSFVVDLMARAPHLPVPGETVKGNGFKMGPGGKGFNQAVAAFKAGAKVTLATKLGTDSFSDIALNTMEKLGMETGRVFRTDREDTGCALILVGEDSSQNEIVVVPGAGLFITEQEVDSLKEVIQDCEYVLMQLETNLDAVERVSEYAAESGTRVILNPAPAADLPEGLWKRIDVITPNEVEAEYYTGISVCSEADAARAADWFHERGIGEVIITMADRGACLSSASGKREFVPAFSVEAVDTTGAGDAFCGGLLAAVSEGKDWKDAVVFASATAALSVQKIGTAPSMPDRREIEAFLENY</sequence>
<evidence type="ECO:0000256" key="11">
    <source>
        <dbReference type="ARBA" id="ARBA00023277"/>
    </source>
</evidence>
<protein>
    <recommendedName>
        <fullName evidence="3 12">Ribokinase</fullName>
        <shortName evidence="12">RK</shortName>
        <ecNumber evidence="2 12">2.7.1.15</ecNumber>
    </recommendedName>
</protein>
<comment type="subunit">
    <text evidence="12">Homodimer.</text>
</comment>
<dbReference type="PANTHER" id="PTHR10584">
    <property type="entry name" value="SUGAR KINASE"/>
    <property type="match status" value="1"/>
</dbReference>
<feature type="binding site" evidence="12">
    <location>
        <position position="294"/>
    </location>
    <ligand>
        <name>K(+)</name>
        <dbReference type="ChEBI" id="CHEBI:29103"/>
    </ligand>
</feature>
<feature type="active site" description="Proton acceptor" evidence="12">
    <location>
        <position position="255"/>
    </location>
</feature>
<keyword evidence="10 12" id="KW-0630">Potassium</keyword>
<evidence type="ECO:0000313" key="15">
    <source>
        <dbReference type="Proteomes" id="UP000095651"/>
    </source>
</evidence>
<dbReference type="InterPro" id="IPR011877">
    <property type="entry name" value="Ribokinase"/>
</dbReference>
<comment type="cofactor">
    <cofactor evidence="12">
        <name>Mg(2+)</name>
        <dbReference type="ChEBI" id="CHEBI:18420"/>
    </cofactor>
    <text evidence="12">Requires a divalent cation, most likely magnesium in vivo, as an electrophilic catalyst to aid phosphoryl group transfer. It is the chelate of the metal and the nucleotide that is the actual substrate.</text>
</comment>
<feature type="binding site" evidence="12">
    <location>
        <position position="290"/>
    </location>
    <ligand>
        <name>K(+)</name>
        <dbReference type="ChEBI" id="CHEBI:29103"/>
    </ligand>
</feature>
<feature type="binding site" evidence="12">
    <location>
        <position position="186"/>
    </location>
    <ligand>
        <name>ATP</name>
        <dbReference type="ChEBI" id="CHEBI:30616"/>
    </ligand>
</feature>
<keyword evidence="9 12" id="KW-0460">Magnesium</keyword>
<comment type="similarity">
    <text evidence="12">Belongs to the carbohydrate kinase PfkB family. Ribokinase subfamily.</text>
</comment>
<keyword evidence="12" id="KW-0963">Cytoplasm</keyword>
<feature type="binding site" evidence="12">
    <location>
        <position position="285"/>
    </location>
    <ligand>
        <name>K(+)</name>
        <dbReference type="ChEBI" id="CHEBI:29103"/>
    </ligand>
</feature>
<evidence type="ECO:0000313" key="14">
    <source>
        <dbReference type="EMBL" id="CUO94194.1"/>
    </source>
</evidence>
<dbReference type="CDD" id="cd01174">
    <property type="entry name" value="ribokinase"/>
    <property type="match status" value="1"/>
</dbReference>
<dbReference type="PANTHER" id="PTHR10584:SF166">
    <property type="entry name" value="RIBOKINASE"/>
    <property type="match status" value="1"/>
</dbReference>
<evidence type="ECO:0000256" key="7">
    <source>
        <dbReference type="ARBA" id="ARBA00022777"/>
    </source>
</evidence>
<dbReference type="Proteomes" id="UP000095651">
    <property type="component" value="Unassembled WGS sequence"/>
</dbReference>
<dbReference type="NCBIfam" id="TIGR02152">
    <property type="entry name" value="D_ribokin_bact"/>
    <property type="match status" value="1"/>
</dbReference>
<comment type="pathway">
    <text evidence="12">Carbohydrate metabolism; D-ribose degradation; D-ribose 5-phosphate from beta-D-ribopyranose: step 2/2.</text>
</comment>
<evidence type="ECO:0000256" key="4">
    <source>
        <dbReference type="ARBA" id="ARBA00022679"/>
    </source>
</evidence>
<keyword evidence="5 12" id="KW-0479">Metal-binding</keyword>
<keyword evidence="7 12" id="KW-0418">Kinase</keyword>
<evidence type="ECO:0000256" key="12">
    <source>
        <dbReference type="HAMAP-Rule" id="MF_01987"/>
    </source>
</evidence>
<name>A0A174J393_9FIRM</name>
<dbReference type="RefSeq" id="WP_055658519.1">
    <property type="nucleotide sequence ID" value="NZ_CABIXC010000014.1"/>
</dbReference>
<feature type="binding site" evidence="12">
    <location>
        <position position="251"/>
    </location>
    <ligand>
        <name>K(+)</name>
        <dbReference type="ChEBI" id="CHEBI:29103"/>
    </ligand>
</feature>
<comment type="similarity">
    <text evidence="1">Belongs to the carbohydrate kinase pfkB family.</text>
</comment>
<comment type="catalytic activity">
    <reaction evidence="12">
        <text>D-ribose + ATP = D-ribose 5-phosphate + ADP + H(+)</text>
        <dbReference type="Rhea" id="RHEA:13697"/>
        <dbReference type="ChEBI" id="CHEBI:15378"/>
        <dbReference type="ChEBI" id="CHEBI:30616"/>
        <dbReference type="ChEBI" id="CHEBI:47013"/>
        <dbReference type="ChEBI" id="CHEBI:78346"/>
        <dbReference type="ChEBI" id="CHEBI:456216"/>
        <dbReference type="EC" id="2.7.1.15"/>
    </reaction>
</comment>
<comment type="activity regulation">
    <text evidence="12">Activated by a monovalent cation that binds near, but not in, the active site. The most likely occupant of the site in vivo is potassium. Ion binding induces a conformational change that may alter substrate affinity.</text>
</comment>
<comment type="function">
    <text evidence="12">Catalyzes the phosphorylation of ribose at O-5 in a reaction requiring ATP and magnesium. The resulting D-ribose-5-phosphate can then be used either for sythesis of nucleotides, histidine, and tryptophan, or as a component of the pentose phosphate pathway.</text>
</comment>
<evidence type="ECO:0000256" key="9">
    <source>
        <dbReference type="ARBA" id="ARBA00022842"/>
    </source>
</evidence>
<evidence type="ECO:0000256" key="1">
    <source>
        <dbReference type="ARBA" id="ARBA00005380"/>
    </source>
</evidence>
<dbReference type="PROSITE" id="PS00584">
    <property type="entry name" value="PFKB_KINASES_2"/>
    <property type="match status" value="1"/>
</dbReference>
<feature type="binding site" evidence="12">
    <location>
        <begin position="40"/>
        <end position="44"/>
    </location>
    <ligand>
        <name>substrate</name>
    </ligand>
</feature>
<dbReference type="EC" id="2.7.1.15" evidence="2 12"/>
<dbReference type="InterPro" id="IPR002173">
    <property type="entry name" value="Carboh/pur_kinase_PfkB_CS"/>
</dbReference>
<evidence type="ECO:0000256" key="5">
    <source>
        <dbReference type="ARBA" id="ARBA00022723"/>
    </source>
</evidence>
<dbReference type="InterPro" id="IPR002139">
    <property type="entry name" value="Ribo/fructo_kinase"/>
</dbReference>
<evidence type="ECO:0000256" key="2">
    <source>
        <dbReference type="ARBA" id="ARBA00012035"/>
    </source>
</evidence>
<dbReference type="UniPathway" id="UPA00916">
    <property type="reaction ID" value="UER00889"/>
</dbReference>
<dbReference type="HAMAP" id="MF_01987">
    <property type="entry name" value="Ribokinase"/>
    <property type="match status" value="1"/>
</dbReference>
<keyword evidence="8 12" id="KW-0067">ATP-binding</keyword>
<feature type="binding site" evidence="12">
    <location>
        <position position="142"/>
    </location>
    <ligand>
        <name>substrate</name>
    </ligand>
</feature>
<gene>
    <name evidence="14" type="primary">rbsK_7</name>
    <name evidence="12" type="synonym">rbsK</name>
    <name evidence="14" type="ORF">ERS852407_04489</name>
</gene>
<evidence type="ECO:0000256" key="8">
    <source>
        <dbReference type="ARBA" id="ARBA00022840"/>
    </source>
</evidence>
<feature type="binding site" evidence="12">
    <location>
        <position position="255"/>
    </location>
    <ligand>
        <name>substrate</name>
    </ligand>
</feature>
<dbReference type="Gene3D" id="3.40.1190.20">
    <property type="match status" value="1"/>
</dbReference>
<feature type="binding site" evidence="12">
    <location>
        <position position="249"/>
    </location>
    <ligand>
        <name>K(+)</name>
        <dbReference type="ChEBI" id="CHEBI:29103"/>
    </ligand>
</feature>
<reference evidence="14 15" key="1">
    <citation type="submission" date="2015-09" db="EMBL/GenBank/DDBJ databases">
        <authorList>
            <consortium name="Pathogen Informatics"/>
        </authorList>
    </citation>
    <scope>NUCLEOTIDE SEQUENCE [LARGE SCALE GENOMIC DNA]</scope>
    <source>
        <strain evidence="14 15">2789STDY5608850</strain>
    </source>
</reference>
<dbReference type="GO" id="GO:0005524">
    <property type="term" value="F:ATP binding"/>
    <property type="evidence" value="ECO:0007669"/>
    <property type="project" value="UniProtKB-UniRule"/>
</dbReference>
<keyword evidence="11 12" id="KW-0119">Carbohydrate metabolism</keyword>